<evidence type="ECO:0000313" key="3">
    <source>
        <dbReference type="EMBL" id="PUU82888.1"/>
    </source>
</evidence>
<dbReference type="STRING" id="42251.A0A2T7A5A0"/>
<name>A0A2T7A5A0_TUBBO</name>
<keyword evidence="4" id="KW-1185">Reference proteome</keyword>
<organism evidence="3 4">
    <name type="scientific">Tuber borchii</name>
    <name type="common">White truffle</name>
    <dbReference type="NCBI Taxonomy" id="42251"/>
    <lineage>
        <taxon>Eukaryota</taxon>
        <taxon>Fungi</taxon>
        <taxon>Dikarya</taxon>
        <taxon>Ascomycota</taxon>
        <taxon>Pezizomycotina</taxon>
        <taxon>Pezizomycetes</taxon>
        <taxon>Pezizales</taxon>
        <taxon>Tuberaceae</taxon>
        <taxon>Tuber</taxon>
    </lineage>
</organism>
<dbReference type="OrthoDB" id="2142759at2759"/>
<dbReference type="InterPro" id="IPR003615">
    <property type="entry name" value="HNH_nuc"/>
</dbReference>
<evidence type="ECO:0000259" key="2">
    <source>
        <dbReference type="Pfam" id="PF25324"/>
    </source>
</evidence>
<feature type="domain" description="HNH nuclease" evidence="1">
    <location>
        <begin position="110"/>
        <end position="190"/>
    </location>
</feature>
<comment type="caution">
    <text evidence="3">The sequence shown here is derived from an EMBL/GenBank/DDBJ whole genome shotgun (WGS) entry which is preliminary data.</text>
</comment>
<dbReference type="EMBL" id="NESQ01000020">
    <property type="protein sequence ID" value="PUU82888.1"/>
    <property type="molecule type" value="Genomic_DNA"/>
</dbReference>
<dbReference type="Proteomes" id="UP000244722">
    <property type="component" value="Unassembled WGS sequence"/>
</dbReference>
<evidence type="ECO:0008006" key="5">
    <source>
        <dbReference type="Google" id="ProtNLM"/>
    </source>
</evidence>
<dbReference type="AlphaFoldDB" id="A0A2T7A5A0"/>
<reference evidence="3 4" key="1">
    <citation type="submission" date="2017-04" db="EMBL/GenBank/DDBJ databases">
        <title>Draft genome sequence of Tuber borchii Vittad., a whitish edible truffle.</title>
        <authorList>
            <consortium name="DOE Joint Genome Institute"/>
            <person name="Murat C."/>
            <person name="Kuo A."/>
            <person name="Barry K.W."/>
            <person name="Clum A."/>
            <person name="Dockter R.B."/>
            <person name="Fauchery L."/>
            <person name="Iotti M."/>
            <person name="Kohler A."/>
            <person name="Labutti K."/>
            <person name="Lindquist E.A."/>
            <person name="Lipzen A."/>
            <person name="Ohm R.A."/>
            <person name="Wang M."/>
            <person name="Grigoriev I.V."/>
            <person name="Zambonelli A."/>
            <person name="Martin F.M."/>
        </authorList>
    </citation>
    <scope>NUCLEOTIDE SEQUENCE [LARGE SCALE GENOMIC DNA]</scope>
    <source>
        <strain evidence="3 4">Tbo3840</strain>
    </source>
</reference>
<dbReference type="InterPro" id="IPR057203">
    <property type="entry name" value="DUF7881"/>
</dbReference>
<evidence type="ECO:0000313" key="4">
    <source>
        <dbReference type="Proteomes" id="UP000244722"/>
    </source>
</evidence>
<dbReference type="Pfam" id="PF13391">
    <property type="entry name" value="HNH_2"/>
    <property type="match status" value="1"/>
</dbReference>
<proteinExistence type="predicted"/>
<gene>
    <name evidence="3" type="ORF">B9Z19DRAFT_1119989</name>
</gene>
<feature type="domain" description="DUF7881" evidence="2">
    <location>
        <begin position="3"/>
        <end position="75"/>
    </location>
</feature>
<protein>
    <recommendedName>
        <fullName evidence="5">HNH nuclease domain-containing protein</fullName>
    </recommendedName>
</protein>
<accession>A0A2T7A5A0</accession>
<evidence type="ECO:0000259" key="1">
    <source>
        <dbReference type="Pfam" id="PF13391"/>
    </source>
</evidence>
<dbReference type="Pfam" id="PF25324">
    <property type="entry name" value="DUF7881"/>
    <property type="match status" value="1"/>
</dbReference>
<sequence length="246" mass="27655">MRFYNAADPNVVLGGFFQNGSITEANFLDILEILLVVEGEPGPLRVQERISNHIVSRTHVPLKKGAYDIHSQGSIEISDEFFLSSTISYAETARDRRFSRAVRERDGGKCMISGFELPQYFIDRGQWPGVEACHVFPLSLENIWNVKGFRDWVASVDDISGSSGINSVRNGLLFEARTHRLFDLHLVSVNPDDGYKVVVFCPDMVNCDGRVLDPACRIPGDPTRVSDQALRWHYRQSVLAQVRGAR</sequence>